<name>A0ABV7TEZ3_9RHOB</name>
<protein>
    <recommendedName>
        <fullName evidence="3">Lipoprotein</fullName>
    </recommendedName>
</protein>
<accession>A0ABV7TEZ3</accession>
<evidence type="ECO:0000313" key="2">
    <source>
        <dbReference type="Proteomes" id="UP001595629"/>
    </source>
</evidence>
<gene>
    <name evidence="1" type="ORF">ACFORG_06035</name>
</gene>
<comment type="caution">
    <text evidence="1">The sequence shown here is derived from an EMBL/GenBank/DDBJ whole genome shotgun (WGS) entry which is preliminary data.</text>
</comment>
<reference evidence="2" key="1">
    <citation type="journal article" date="2019" name="Int. J. Syst. Evol. Microbiol.">
        <title>The Global Catalogue of Microorganisms (GCM) 10K type strain sequencing project: providing services to taxonomists for standard genome sequencing and annotation.</title>
        <authorList>
            <consortium name="The Broad Institute Genomics Platform"/>
            <consortium name="The Broad Institute Genome Sequencing Center for Infectious Disease"/>
            <person name="Wu L."/>
            <person name="Ma J."/>
        </authorList>
    </citation>
    <scope>NUCLEOTIDE SEQUENCE [LARGE SCALE GENOMIC DNA]</scope>
    <source>
        <strain evidence="2">KCTC 42911</strain>
    </source>
</reference>
<proteinExistence type="predicted"/>
<keyword evidence="2" id="KW-1185">Reference proteome</keyword>
<dbReference type="EMBL" id="JBHRXI010000004">
    <property type="protein sequence ID" value="MFC3613314.1"/>
    <property type="molecule type" value="Genomic_DNA"/>
</dbReference>
<dbReference type="RefSeq" id="WP_386734483.1">
    <property type="nucleotide sequence ID" value="NZ_JBHRXI010000004.1"/>
</dbReference>
<dbReference type="Proteomes" id="UP001595629">
    <property type="component" value="Unassembled WGS sequence"/>
</dbReference>
<dbReference type="PROSITE" id="PS51257">
    <property type="entry name" value="PROKAR_LIPOPROTEIN"/>
    <property type="match status" value="1"/>
</dbReference>
<evidence type="ECO:0000313" key="1">
    <source>
        <dbReference type="EMBL" id="MFC3613314.1"/>
    </source>
</evidence>
<organism evidence="1 2">
    <name type="scientific">Lutimaribacter marinistellae</name>
    <dbReference type="NCBI Taxonomy" id="1820329"/>
    <lineage>
        <taxon>Bacteria</taxon>
        <taxon>Pseudomonadati</taxon>
        <taxon>Pseudomonadota</taxon>
        <taxon>Alphaproteobacteria</taxon>
        <taxon>Rhodobacterales</taxon>
        <taxon>Roseobacteraceae</taxon>
        <taxon>Lutimaribacter</taxon>
    </lineage>
</organism>
<sequence length="114" mass="11290">MRNTFKLLAGVGAFAALTGCVETTGSPSTSQMPASSGGPPFIEGSFGASDAAVRACSNLLASQTGGGVRIVGSESSEAAHAVYMRVGDNGAPWRCLVGADGSNPSTEFMGSDGV</sequence>
<evidence type="ECO:0008006" key="3">
    <source>
        <dbReference type="Google" id="ProtNLM"/>
    </source>
</evidence>